<reference evidence="2 3" key="1">
    <citation type="journal article" date="2020" name="Nat. Food">
        <title>A phased Vanilla planifolia genome enables genetic improvement of flavour and production.</title>
        <authorList>
            <person name="Hasing T."/>
            <person name="Tang H."/>
            <person name="Brym M."/>
            <person name="Khazi F."/>
            <person name="Huang T."/>
            <person name="Chambers A.H."/>
        </authorList>
    </citation>
    <scope>NUCLEOTIDE SEQUENCE [LARGE SCALE GENOMIC DNA]</scope>
    <source>
        <tissue evidence="2">Leaf</tissue>
    </source>
</reference>
<dbReference type="SUPFAM" id="SSF81383">
    <property type="entry name" value="F-box domain"/>
    <property type="match status" value="1"/>
</dbReference>
<sequence length="497" mass="53746">MDTVLCDELLQEIIERLPPSSSAAVSLVSKRWLAAIRFSITTLSLRIPYSDSPPPLPTFSAFLSWFPNLSSLTVLSSPFDDDGESYPPSLLALALALPPAVSSDALFLAVSSSPCAGRLSYLKFAVDSPVSSTVLLSSSSSLSNLGSLCLSSLTPISLRWLAALPCLKSLSLQFRSKPAEDIETFDFDEGEDSDNCAVAMLPLENLLLSGISASHRAMTFLWRRCGNLRQLRLRSCEGTGDGPSCPWFSLCLPGLRELELRACRVICDRVLLLAADHCLSLTSLLLHDGGSSEALHHFLTQRVAGLRTLDLRLPLDLHNYHLSTIAATERSNFPPLSTLRLQSCCLVTGDGLRALARAAAGEAIEELALVNCDVVEREPGLLTFLGQSLRRLRRLDLSYNDTLVDKVLAAMLVSCNELVEIRLRGCGRLTDAAVLSLLKFCGSKLEFVDLSQCPGIGVLGIESIVFTSCALIHISVEKQKISEAAMNSVLSRAIKVG</sequence>
<name>A0A835V569_VANPL</name>
<dbReference type="EMBL" id="JADCNL010000004">
    <property type="protein sequence ID" value="KAG0485827.1"/>
    <property type="molecule type" value="Genomic_DNA"/>
</dbReference>
<gene>
    <name evidence="2" type="ORF">HPP92_009906</name>
</gene>
<dbReference type="GO" id="GO:0019005">
    <property type="term" value="C:SCF ubiquitin ligase complex"/>
    <property type="evidence" value="ECO:0007669"/>
    <property type="project" value="TreeGrafter"/>
</dbReference>
<protein>
    <recommendedName>
        <fullName evidence="1">F-box domain-containing protein</fullName>
    </recommendedName>
</protein>
<dbReference type="Gene3D" id="3.80.10.10">
    <property type="entry name" value="Ribonuclease Inhibitor"/>
    <property type="match status" value="1"/>
</dbReference>
<organism evidence="2 3">
    <name type="scientific">Vanilla planifolia</name>
    <name type="common">Vanilla</name>
    <dbReference type="NCBI Taxonomy" id="51239"/>
    <lineage>
        <taxon>Eukaryota</taxon>
        <taxon>Viridiplantae</taxon>
        <taxon>Streptophyta</taxon>
        <taxon>Embryophyta</taxon>
        <taxon>Tracheophyta</taxon>
        <taxon>Spermatophyta</taxon>
        <taxon>Magnoliopsida</taxon>
        <taxon>Liliopsida</taxon>
        <taxon>Asparagales</taxon>
        <taxon>Orchidaceae</taxon>
        <taxon>Vanilloideae</taxon>
        <taxon>Vanilleae</taxon>
        <taxon>Vanilla</taxon>
    </lineage>
</organism>
<dbReference type="PANTHER" id="PTHR13318">
    <property type="entry name" value="PARTNER OF PAIRED, ISOFORM B-RELATED"/>
    <property type="match status" value="1"/>
</dbReference>
<evidence type="ECO:0000313" key="2">
    <source>
        <dbReference type="EMBL" id="KAG0485827.1"/>
    </source>
</evidence>
<dbReference type="GO" id="GO:0031146">
    <property type="term" value="P:SCF-dependent proteasomal ubiquitin-dependent protein catabolic process"/>
    <property type="evidence" value="ECO:0007669"/>
    <property type="project" value="TreeGrafter"/>
</dbReference>
<accession>A0A835V569</accession>
<dbReference type="Proteomes" id="UP000636800">
    <property type="component" value="Unassembled WGS sequence"/>
</dbReference>
<comment type="caution">
    <text evidence="2">The sequence shown here is derived from an EMBL/GenBank/DDBJ whole genome shotgun (WGS) entry which is preliminary data.</text>
</comment>
<evidence type="ECO:0000313" key="3">
    <source>
        <dbReference type="Proteomes" id="UP000636800"/>
    </source>
</evidence>
<dbReference type="InterPro" id="IPR032675">
    <property type="entry name" value="LRR_dom_sf"/>
</dbReference>
<dbReference type="InterPro" id="IPR006553">
    <property type="entry name" value="Leu-rich_rpt_Cys-con_subtyp"/>
</dbReference>
<keyword evidence="3" id="KW-1185">Reference proteome</keyword>
<dbReference type="SUPFAM" id="SSF52047">
    <property type="entry name" value="RNI-like"/>
    <property type="match status" value="1"/>
</dbReference>
<proteinExistence type="predicted"/>
<dbReference type="InterPro" id="IPR001810">
    <property type="entry name" value="F-box_dom"/>
</dbReference>
<dbReference type="SMART" id="SM00367">
    <property type="entry name" value="LRR_CC"/>
    <property type="match status" value="3"/>
</dbReference>
<dbReference type="AlphaFoldDB" id="A0A835V569"/>
<dbReference type="Pfam" id="PF00646">
    <property type="entry name" value="F-box"/>
    <property type="match status" value="1"/>
</dbReference>
<dbReference type="SMART" id="SM00256">
    <property type="entry name" value="FBOX"/>
    <property type="match status" value="1"/>
</dbReference>
<dbReference type="OrthoDB" id="10264062at2759"/>
<dbReference type="PANTHER" id="PTHR13318:SF77">
    <property type="entry name" value="F-BOX DOMAIN-CONTAINING PROTEIN"/>
    <property type="match status" value="1"/>
</dbReference>
<feature type="domain" description="F-box" evidence="1">
    <location>
        <begin position="5"/>
        <end position="44"/>
    </location>
</feature>
<evidence type="ECO:0000259" key="1">
    <source>
        <dbReference type="SMART" id="SM00256"/>
    </source>
</evidence>
<dbReference type="InterPro" id="IPR036047">
    <property type="entry name" value="F-box-like_dom_sf"/>
</dbReference>